<name>A0A0S4JJI4_BODSA</name>
<proteinExistence type="predicted"/>
<evidence type="ECO:0000256" key="1">
    <source>
        <dbReference type="SAM" id="MobiDB-lite"/>
    </source>
</evidence>
<protein>
    <submittedName>
        <fullName evidence="2">Uncharacterized protein</fullName>
    </submittedName>
</protein>
<sequence>MRSKRVEVPSAEVFRSSALQQKVISKLEMQLAEREALLVTVRRESDETYHALMRAEERTRQAMTAAVQKPSQRSRAVQCQLPAEGADVGVQVRLLGAPDNSDDEATDVGSMPSAPSPKRGSLVGQGSSKFSSFVSAAAASPRSTTLGRSDSRVIRIQPHDALVLQKRLDQQSVMYIVLMALYKKSMERIKAAKLLPPPPPPRQQVTIATQTKRLVASSPSRDSSHSPHAPPAVLPITPHLDDSVATSMLMSDDGGGDELRVRQLMQMASPHSSVDNGSFINEALAVFAAAQEDQERDAVWSSIVGNAKATASAAHANPKPTDKRSARPSGGVGS</sequence>
<dbReference type="AlphaFoldDB" id="A0A0S4JJI4"/>
<organism evidence="2 3">
    <name type="scientific">Bodo saltans</name>
    <name type="common">Flagellated protozoan</name>
    <dbReference type="NCBI Taxonomy" id="75058"/>
    <lineage>
        <taxon>Eukaryota</taxon>
        <taxon>Discoba</taxon>
        <taxon>Euglenozoa</taxon>
        <taxon>Kinetoplastea</taxon>
        <taxon>Metakinetoplastina</taxon>
        <taxon>Eubodonida</taxon>
        <taxon>Bodonidae</taxon>
        <taxon>Bodo</taxon>
    </lineage>
</organism>
<keyword evidence="3" id="KW-1185">Reference proteome</keyword>
<gene>
    <name evidence="2" type="ORF">BSAL_16520</name>
</gene>
<reference evidence="3" key="1">
    <citation type="submission" date="2015-09" db="EMBL/GenBank/DDBJ databases">
        <authorList>
            <consortium name="Pathogen Informatics"/>
        </authorList>
    </citation>
    <scope>NUCLEOTIDE SEQUENCE [LARGE SCALE GENOMIC DNA]</scope>
    <source>
        <strain evidence="3">Lake Konstanz</strain>
    </source>
</reference>
<dbReference type="VEuPathDB" id="TriTrypDB:BSAL_16520"/>
<dbReference type="EMBL" id="CYKH01001664">
    <property type="protein sequence ID" value="CUG88632.1"/>
    <property type="molecule type" value="Genomic_DNA"/>
</dbReference>
<feature type="region of interest" description="Disordered" evidence="1">
    <location>
        <begin position="309"/>
        <end position="334"/>
    </location>
</feature>
<evidence type="ECO:0000313" key="2">
    <source>
        <dbReference type="EMBL" id="CUG88632.1"/>
    </source>
</evidence>
<accession>A0A0S4JJI4</accession>
<dbReference type="Proteomes" id="UP000051952">
    <property type="component" value="Unassembled WGS sequence"/>
</dbReference>
<feature type="region of interest" description="Disordered" evidence="1">
    <location>
        <begin position="214"/>
        <end position="238"/>
    </location>
</feature>
<evidence type="ECO:0000313" key="3">
    <source>
        <dbReference type="Proteomes" id="UP000051952"/>
    </source>
</evidence>
<feature type="non-terminal residue" evidence="2">
    <location>
        <position position="334"/>
    </location>
</feature>
<feature type="region of interest" description="Disordered" evidence="1">
    <location>
        <begin position="97"/>
        <end position="125"/>
    </location>
</feature>